<protein>
    <submittedName>
        <fullName evidence="2">Uncharacterized protein</fullName>
    </submittedName>
</protein>
<dbReference type="AlphaFoldDB" id="A0AAQ4D7Z3"/>
<keyword evidence="3" id="KW-1185">Reference proteome</keyword>
<evidence type="ECO:0000313" key="3">
    <source>
        <dbReference type="Proteomes" id="UP001321473"/>
    </source>
</evidence>
<evidence type="ECO:0000313" key="2">
    <source>
        <dbReference type="EMBL" id="KAK8758583.1"/>
    </source>
</evidence>
<reference evidence="2 3" key="1">
    <citation type="journal article" date="2023" name="Arcadia Sci">
        <title>De novo assembly of a long-read Amblyomma americanum tick genome.</title>
        <authorList>
            <person name="Chou S."/>
            <person name="Poskanzer K.E."/>
            <person name="Rollins M."/>
            <person name="Thuy-Boun P.S."/>
        </authorList>
    </citation>
    <scope>NUCLEOTIDE SEQUENCE [LARGE SCALE GENOMIC DNA]</scope>
    <source>
        <strain evidence="2">F_SG_1</strain>
        <tissue evidence="2">Salivary glands</tissue>
    </source>
</reference>
<dbReference type="EMBL" id="JARKHS020033966">
    <property type="protein sequence ID" value="KAK8758583.1"/>
    <property type="molecule type" value="Genomic_DNA"/>
</dbReference>
<dbReference type="PANTHER" id="PTHR14628:SF1">
    <property type="entry name" value="BEN DOMAIN-CONTAINING PROTEIN 5"/>
    <property type="match status" value="1"/>
</dbReference>
<gene>
    <name evidence="2" type="ORF">V5799_003786</name>
</gene>
<organism evidence="2 3">
    <name type="scientific">Amblyomma americanum</name>
    <name type="common">Lone star tick</name>
    <dbReference type="NCBI Taxonomy" id="6943"/>
    <lineage>
        <taxon>Eukaryota</taxon>
        <taxon>Metazoa</taxon>
        <taxon>Ecdysozoa</taxon>
        <taxon>Arthropoda</taxon>
        <taxon>Chelicerata</taxon>
        <taxon>Arachnida</taxon>
        <taxon>Acari</taxon>
        <taxon>Parasitiformes</taxon>
        <taxon>Ixodida</taxon>
        <taxon>Ixodoidea</taxon>
        <taxon>Ixodidae</taxon>
        <taxon>Amblyomminae</taxon>
        <taxon>Amblyomma</taxon>
    </lineage>
</organism>
<dbReference type="InterPro" id="IPR040391">
    <property type="entry name" value="BEND5"/>
</dbReference>
<dbReference type="GO" id="GO:0045892">
    <property type="term" value="P:negative regulation of DNA-templated transcription"/>
    <property type="evidence" value="ECO:0007669"/>
    <property type="project" value="InterPro"/>
</dbReference>
<evidence type="ECO:0000256" key="1">
    <source>
        <dbReference type="SAM" id="MobiDB-lite"/>
    </source>
</evidence>
<dbReference type="PANTHER" id="PTHR14628">
    <property type="entry name" value="BEN DOMAIN-CONTAINING PROTEIN 5"/>
    <property type="match status" value="1"/>
</dbReference>
<feature type="compositionally biased region" description="Basic residues" evidence="1">
    <location>
        <begin position="98"/>
        <end position="122"/>
    </location>
</feature>
<accession>A0AAQ4D7Z3</accession>
<comment type="caution">
    <text evidence="2">The sequence shown here is derived from an EMBL/GenBank/DDBJ whole genome shotgun (WGS) entry which is preliminary data.</text>
</comment>
<sequence>MIAVVRFLSDRDNRLHVIPVDDIEDFAPKNDNDYDNRAVYSAYWRDSVDDTNSGLYNAQVLLLAESENDARDKMRAKRVIIPKITVQEGTDDEESQAKKKGLKKRGKKTTRGMQKKFCMKRY</sequence>
<name>A0AAQ4D7Z3_AMBAM</name>
<feature type="region of interest" description="Disordered" evidence="1">
    <location>
        <begin position="85"/>
        <end position="122"/>
    </location>
</feature>
<dbReference type="GO" id="GO:0003677">
    <property type="term" value="F:DNA binding"/>
    <property type="evidence" value="ECO:0007669"/>
    <property type="project" value="InterPro"/>
</dbReference>
<dbReference type="Proteomes" id="UP001321473">
    <property type="component" value="Unassembled WGS sequence"/>
</dbReference>
<proteinExistence type="predicted"/>